<accession>A0A382AA94</accession>
<sequence length="70" mass="8409">MKAILEFNLPEEEEQFNAANKGMDWALLVWHIDQFIQNKIKYEQDRDGVLQLVRNELNFQIEQKGLQYPE</sequence>
<proteinExistence type="predicted"/>
<name>A0A382AA94_9ZZZZ</name>
<dbReference type="EMBL" id="UINC01024574">
    <property type="protein sequence ID" value="SVA98468.1"/>
    <property type="molecule type" value="Genomic_DNA"/>
</dbReference>
<gene>
    <name evidence="1" type="ORF">METZ01_LOCUS151322</name>
</gene>
<organism evidence="1">
    <name type="scientific">marine metagenome</name>
    <dbReference type="NCBI Taxonomy" id="408172"/>
    <lineage>
        <taxon>unclassified sequences</taxon>
        <taxon>metagenomes</taxon>
        <taxon>ecological metagenomes</taxon>
    </lineage>
</organism>
<reference evidence="1" key="1">
    <citation type="submission" date="2018-05" db="EMBL/GenBank/DDBJ databases">
        <authorList>
            <person name="Lanie J.A."/>
            <person name="Ng W.-L."/>
            <person name="Kazmierczak K.M."/>
            <person name="Andrzejewski T.M."/>
            <person name="Davidsen T.M."/>
            <person name="Wayne K.J."/>
            <person name="Tettelin H."/>
            <person name="Glass J.I."/>
            <person name="Rusch D."/>
            <person name="Podicherti R."/>
            <person name="Tsui H.-C.T."/>
            <person name="Winkler M.E."/>
        </authorList>
    </citation>
    <scope>NUCLEOTIDE SEQUENCE</scope>
</reference>
<evidence type="ECO:0000313" key="1">
    <source>
        <dbReference type="EMBL" id="SVA98468.1"/>
    </source>
</evidence>
<protein>
    <recommendedName>
        <fullName evidence="2">Phage protein</fullName>
    </recommendedName>
</protein>
<evidence type="ECO:0008006" key="2">
    <source>
        <dbReference type="Google" id="ProtNLM"/>
    </source>
</evidence>
<dbReference type="AlphaFoldDB" id="A0A382AA94"/>